<name>A0AAN8S9F3_POLSC</name>
<sequence>MRKEKSAEAPLEKKRVQRHHWKRKEYKECKEHQVCECCMKGNASGNWPEGPSGSATDHTRTCDMQDGRVGSGRSQSVEKVVLEKTVRRHGLWRNSRAREK</sequence>
<evidence type="ECO:0000313" key="2">
    <source>
        <dbReference type="EMBL" id="KAK6629796.1"/>
    </source>
</evidence>
<feature type="compositionally biased region" description="Basic and acidic residues" evidence="1">
    <location>
        <begin position="57"/>
        <end position="66"/>
    </location>
</feature>
<feature type="compositionally biased region" description="Basic and acidic residues" evidence="1">
    <location>
        <begin position="1"/>
        <end position="14"/>
    </location>
</feature>
<evidence type="ECO:0000313" key="3">
    <source>
        <dbReference type="Proteomes" id="UP001372834"/>
    </source>
</evidence>
<dbReference type="Proteomes" id="UP001372834">
    <property type="component" value="Unassembled WGS sequence"/>
</dbReference>
<organism evidence="2 3">
    <name type="scientific">Polyplax serrata</name>
    <name type="common">Common mouse louse</name>
    <dbReference type="NCBI Taxonomy" id="468196"/>
    <lineage>
        <taxon>Eukaryota</taxon>
        <taxon>Metazoa</taxon>
        <taxon>Ecdysozoa</taxon>
        <taxon>Arthropoda</taxon>
        <taxon>Hexapoda</taxon>
        <taxon>Insecta</taxon>
        <taxon>Pterygota</taxon>
        <taxon>Neoptera</taxon>
        <taxon>Paraneoptera</taxon>
        <taxon>Psocodea</taxon>
        <taxon>Troctomorpha</taxon>
        <taxon>Phthiraptera</taxon>
        <taxon>Anoplura</taxon>
        <taxon>Polyplacidae</taxon>
        <taxon>Polyplax</taxon>
    </lineage>
</organism>
<gene>
    <name evidence="2" type="ORF">RUM43_003616</name>
</gene>
<protein>
    <submittedName>
        <fullName evidence="2">Uncharacterized protein</fullName>
    </submittedName>
</protein>
<accession>A0AAN8S9F3</accession>
<proteinExistence type="predicted"/>
<feature type="region of interest" description="Disordered" evidence="1">
    <location>
        <begin position="46"/>
        <end position="75"/>
    </location>
</feature>
<dbReference type="AlphaFoldDB" id="A0AAN8S9F3"/>
<comment type="caution">
    <text evidence="2">The sequence shown here is derived from an EMBL/GenBank/DDBJ whole genome shotgun (WGS) entry which is preliminary data.</text>
</comment>
<dbReference type="EMBL" id="JAWJWE010000036">
    <property type="protein sequence ID" value="KAK6629796.1"/>
    <property type="molecule type" value="Genomic_DNA"/>
</dbReference>
<feature type="region of interest" description="Disordered" evidence="1">
    <location>
        <begin position="1"/>
        <end position="20"/>
    </location>
</feature>
<reference evidence="2 3" key="1">
    <citation type="submission" date="2023-10" db="EMBL/GenBank/DDBJ databases">
        <title>Genomes of two closely related lineages of the louse Polyplax serrata with different host specificities.</title>
        <authorList>
            <person name="Martinu J."/>
            <person name="Tarabai H."/>
            <person name="Stefka J."/>
            <person name="Hypsa V."/>
        </authorList>
    </citation>
    <scope>NUCLEOTIDE SEQUENCE [LARGE SCALE GENOMIC DNA]</scope>
    <source>
        <strain evidence="2">HR10_N</strain>
    </source>
</reference>
<evidence type="ECO:0000256" key="1">
    <source>
        <dbReference type="SAM" id="MobiDB-lite"/>
    </source>
</evidence>